<feature type="region of interest" description="Disordered" evidence="1">
    <location>
        <begin position="293"/>
        <end position="315"/>
    </location>
</feature>
<organism evidence="2 3">
    <name type="scientific">Prorocentrum cordatum</name>
    <dbReference type="NCBI Taxonomy" id="2364126"/>
    <lineage>
        <taxon>Eukaryota</taxon>
        <taxon>Sar</taxon>
        <taxon>Alveolata</taxon>
        <taxon>Dinophyceae</taxon>
        <taxon>Prorocentrales</taxon>
        <taxon>Prorocentraceae</taxon>
        <taxon>Prorocentrum</taxon>
    </lineage>
</organism>
<gene>
    <name evidence="2" type="ORF">PCOR1329_LOCUS54218</name>
</gene>
<evidence type="ECO:0000313" key="3">
    <source>
        <dbReference type="Proteomes" id="UP001189429"/>
    </source>
</evidence>
<name>A0ABN9V356_9DINO</name>
<proteinExistence type="predicted"/>
<feature type="compositionally biased region" description="Polar residues" evidence="1">
    <location>
        <begin position="300"/>
        <end position="315"/>
    </location>
</feature>
<feature type="region of interest" description="Disordered" evidence="1">
    <location>
        <begin position="86"/>
        <end position="157"/>
    </location>
</feature>
<keyword evidence="3" id="KW-1185">Reference proteome</keyword>
<feature type="compositionally biased region" description="Basic and acidic residues" evidence="1">
    <location>
        <begin position="126"/>
        <end position="136"/>
    </location>
</feature>
<evidence type="ECO:0000256" key="1">
    <source>
        <dbReference type="SAM" id="MobiDB-lite"/>
    </source>
</evidence>
<sequence length="315" mass="33907">MHSASFPPLPGAAAASALQPAPLVARLPGDAVAGGGRPSGASFHSSAGRFVEDLVERLTRIHAEEVGALRQENEDLRAELRAELERVTAGFRQDPRERGPARGAGARGRRRPPGERPPASGAGAGDRPRRAGERRAAGGAGAGDRHHQRVPREGEKQLHDMLQQLTVTYTEATARLVRQPSSRPPSPKTWAESQANLSEIQHLLRQQADDMWRRQALQEVRQQDAEAHLLSAVRQQETDAHLLQAATKVRPARGRPESPADLGCAAGPGSPGQLRMARQFGESPPVQTLFRDAAIHDRSTTVGPTPSATRSSPWT</sequence>
<evidence type="ECO:0000313" key="2">
    <source>
        <dbReference type="EMBL" id="CAK0867224.1"/>
    </source>
</evidence>
<comment type="caution">
    <text evidence="2">The sequence shown here is derived from an EMBL/GenBank/DDBJ whole genome shotgun (WGS) entry which is preliminary data.</text>
</comment>
<dbReference type="Proteomes" id="UP001189429">
    <property type="component" value="Unassembled WGS sequence"/>
</dbReference>
<reference evidence="2" key="1">
    <citation type="submission" date="2023-10" db="EMBL/GenBank/DDBJ databases">
        <authorList>
            <person name="Chen Y."/>
            <person name="Shah S."/>
            <person name="Dougan E. K."/>
            <person name="Thang M."/>
            <person name="Chan C."/>
        </authorList>
    </citation>
    <scope>NUCLEOTIDE SEQUENCE [LARGE SCALE GENOMIC DNA]</scope>
</reference>
<protein>
    <submittedName>
        <fullName evidence="2">Uncharacterized protein</fullName>
    </submittedName>
</protein>
<accession>A0ABN9V356</accession>
<dbReference type="EMBL" id="CAUYUJ010016620">
    <property type="protein sequence ID" value="CAK0867224.1"/>
    <property type="molecule type" value="Genomic_DNA"/>
</dbReference>